<sequence>TAVAGVYRGKTEDQQHPFVRCVALSDEHGLIAVSILEKESVVVSLDTRRSECVTTVNIKVKIECQISHRTAEVYATFQNLTAGETRTYTCRRTYFDVRTPYKDEQISISPSEDSVDDRFTSCSGSSSESVSSCMVASLVILVLLLFALVAVSTWFLHYRGALRCPFPHGEHAAATEVHPDNTHRQNPAMECTSLMGNAPHLEEPEKKVSGESGDSGFGQPQTSENGSLTSVDRGEDSRSESYKSASVHSSIN</sequence>
<keyword evidence="2" id="KW-1133">Transmembrane helix</keyword>
<evidence type="ECO:0000313" key="4">
    <source>
        <dbReference type="Proteomes" id="UP001519460"/>
    </source>
</evidence>
<evidence type="ECO:0000313" key="3">
    <source>
        <dbReference type="EMBL" id="KAK7492170.1"/>
    </source>
</evidence>
<feature type="compositionally biased region" description="Polar residues" evidence="1">
    <location>
        <begin position="218"/>
        <end position="230"/>
    </location>
</feature>
<name>A0ABD0KYF0_9CAEN</name>
<dbReference type="EMBL" id="JACVVK020000106">
    <property type="protein sequence ID" value="KAK7492170.1"/>
    <property type="molecule type" value="Genomic_DNA"/>
</dbReference>
<feature type="compositionally biased region" description="Polar residues" evidence="1">
    <location>
        <begin position="242"/>
        <end position="252"/>
    </location>
</feature>
<gene>
    <name evidence="3" type="ORF">BaRGS_00016644</name>
</gene>
<evidence type="ECO:0000256" key="2">
    <source>
        <dbReference type="SAM" id="Phobius"/>
    </source>
</evidence>
<feature type="transmembrane region" description="Helical" evidence="2">
    <location>
        <begin position="134"/>
        <end position="156"/>
    </location>
</feature>
<organism evidence="3 4">
    <name type="scientific">Batillaria attramentaria</name>
    <dbReference type="NCBI Taxonomy" id="370345"/>
    <lineage>
        <taxon>Eukaryota</taxon>
        <taxon>Metazoa</taxon>
        <taxon>Spiralia</taxon>
        <taxon>Lophotrochozoa</taxon>
        <taxon>Mollusca</taxon>
        <taxon>Gastropoda</taxon>
        <taxon>Caenogastropoda</taxon>
        <taxon>Sorbeoconcha</taxon>
        <taxon>Cerithioidea</taxon>
        <taxon>Batillariidae</taxon>
        <taxon>Batillaria</taxon>
    </lineage>
</organism>
<dbReference type="AlphaFoldDB" id="A0ABD0KYF0"/>
<keyword evidence="4" id="KW-1185">Reference proteome</keyword>
<accession>A0ABD0KYF0</accession>
<reference evidence="3 4" key="1">
    <citation type="journal article" date="2023" name="Sci. Data">
        <title>Genome assembly of the Korean intertidal mud-creeper Batillaria attramentaria.</title>
        <authorList>
            <person name="Patra A.K."/>
            <person name="Ho P.T."/>
            <person name="Jun S."/>
            <person name="Lee S.J."/>
            <person name="Kim Y."/>
            <person name="Won Y.J."/>
        </authorList>
    </citation>
    <scope>NUCLEOTIDE SEQUENCE [LARGE SCALE GENOMIC DNA]</scope>
    <source>
        <strain evidence="3">Wonlab-2016</strain>
    </source>
</reference>
<proteinExistence type="predicted"/>
<comment type="caution">
    <text evidence="3">The sequence shown here is derived from an EMBL/GenBank/DDBJ whole genome shotgun (WGS) entry which is preliminary data.</text>
</comment>
<keyword evidence="2" id="KW-0812">Transmembrane</keyword>
<evidence type="ECO:0000256" key="1">
    <source>
        <dbReference type="SAM" id="MobiDB-lite"/>
    </source>
</evidence>
<feature type="compositionally biased region" description="Basic and acidic residues" evidence="1">
    <location>
        <begin position="232"/>
        <end position="241"/>
    </location>
</feature>
<dbReference type="Proteomes" id="UP001519460">
    <property type="component" value="Unassembled WGS sequence"/>
</dbReference>
<protein>
    <submittedName>
        <fullName evidence="3">Uncharacterized protein</fullName>
    </submittedName>
</protein>
<keyword evidence="2" id="KW-0472">Membrane</keyword>
<feature type="region of interest" description="Disordered" evidence="1">
    <location>
        <begin position="202"/>
        <end position="252"/>
    </location>
</feature>
<feature type="non-terminal residue" evidence="3">
    <location>
        <position position="1"/>
    </location>
</feature>